<dbReference type="RefSeq" id="WP_046216933.1">
    <property type="nucleotide sequence ID" value="NZ_CP011974.1"/>
</dbReference>
<evidence type="ECO:0000313" key="3">
    <source>
        <dbReference type="Proteomes" id="UP000036202"/>
    </source>
</evidence>
<organism evidence="2 3">
    <name type="scientific">Priestia filamentosa</name>
    <dbReference type="NCBI Taxonomy" id="1402861"/>
    <lineage>
        <taxon>Bacteria</taxon>
        <taxon>Bacillati</taxon>
        <taxon>Bacillota</taxon>
        <taxon>Bacilli</taxon>
        <taxon>Bacillales</taxon>
        <taxon>Bacillaceae</taxon>
        <taxon>Priestia</taxon>
    </lineage>
</organism>
<accession>A0A0H4KCX6</accession>
<keyword evidence="3" id="KW-1185">Reference proteome</keyword>
<keyword evidence="1" id="KW-0175">Coiled coil</keyword>
<gene>
    <name evidence="2" type="ORF">BEH_07590</name>
</gene>
<dbReference type="EMBL" id="CP011974">
    <property type="protein sequence ID" value="AKO91972.1"/>
    <property type="molecule type" value="Genomic_DNA"/>
</dbReference>
<dbReference type="AlphaFoldDB" id="A0A0H4KCX6"/>
<dbReference type="Proteomes" id="UP000036202">
    <property type="component" value="Chromosome"/>
</dbReference>
<evidence type="ECO:0000313" key="2">
    <source>
        <dbReference type="EMBL" id="AKO91972.1"/>
    </source>
</evidence>
<dbReference type="OrthoDB" id="2927159at2"/>
<proteinExistence type="predicted"/>
<evidence type="ECO:0000256" key="1">
    <source>
        <dbReference type="SAM" id="Coils"/>
    </source>
</evidence>
<dbReference type="PATRIC" id="fig|135735.6.peg.1544"/>
<name>A0A0H4KCX6_9BACI</name>
<dbReference type="KEGG" id="beo:BEH_07590"/>
<protein>
    <submittedName>
        <fullName evidence="2">Uncharacterized protein</fullName>
    </submittedName>
</protein>
<reference evidence="2 3" key="1">
    <citation type="journal article" date="2015" name="PLoS ONE">
        <title>Genome Sequence of Bacillus endophyticus and Analysis of Its Companion Mechanism in the Ketogulonigenium vulgare-Bacillus Strain Consortium.</title>
        <authorList>
            <person name="Jia N."/>
            <person name="Du J."/>
            <person name="Ding M.Z."/>
            <person name="Gao F."/>
            <person name="Yuan Y.J."/>
        </authorList>
    </citation>
    <scope>NUCLEOTIDE SEQUENCE [LARGE SCALE GENOMIC DNA]</scope>
    <source>
        <strain evidence="2 3">Hbe603</strain>
    </source>
</reference>
<sequence>MCGATKVLLTIEDTLKKANSEIRRLTDELSKCDREFSKFYHELEQKTFNAVEGYYIAKNFQNLSRRRRIIKQELEAYKVMQRETKKLDLSRIKGAKHALRNTRMRQSKYIADWNIEDLNNDDFKVY</sequence>
<feature type="coiled-coil region" evidence="1">
    <location>
        <begin position="8"/>
        <end position="35"/>
    </location>
</feature>
<reference evidence="3" key="2">
    <citation type="submission" date="2015-06" db="EMBL/GenBank/DDBJ databases">
        <title>Genome Sequence of Bacillus endophyticus and Analysis of its Companion Mechanism in the Ketogulonigenium vulgare-Bacillus strain Consortium.</title>
        <authorList>
            <person name="Jia N."/>
            <person name="Du J."/>
            <person name="Ding M.-Z."/>
            <person name="Gao F."/>
            <person name="Yuan Y.-J."/>
        </authorList>
    </citation>
    <scope>NUCLEOTIDE SEQUENCE [LARGE SCALE GENOMIC DNA]</scope>
    <source>
        <strain evidence="3">Hbe603</strain>
    </source>
</reference>